<protein>
    <submittedName>
        <fullName evidence="8">Uncharacterized protein</fullName>
    </submittedName>
</protein>
<dbReference type="OrthoDB" id="692966at2759"/>
<dbReference type="Proteomes" id="UP000095767">
    <property type="component" value="Unassembled WGS sequence"/>
</dbReference>
<feature type="transmembrane region" description="Helical" evidence="7">
    <location>
        <begin position="72"/>
        <end position="90"/>
    </location>
</feature>
<evidence type="ECO:0000256" key="2">
    <source>
        <dbReference type="ARBA" id="ARBA00022692"/>
    </source>
</evidence>
<comment type="similarity">
    <text evidence="6">Belongs to the DESIGUAL family.</text>
</comment>
<evidence type="ECO:0000256" key="7">
    <source>
        <dbReference type="SAM" id="Phobius"/>
    </source>
</evidence>
<dbReference type="InterPro" id="IPR009606">
    <property type="entry name" value="DEAL/Modifying_wall_lignin1/2"/>
</dbReference>
<keyword evidence="5 7" id="KW-0472">Membrane</keyword>
<comment type="caution">
    <text evidence="8">The sequence shown here is derived from an EMBL/GenBank/DDBJ whole genome shotgun (WGS) entry which is preliminary data.</text>
</comment>
<dbReference type="STRING" id="888268.A0A1E5VIS2"/>
<feature type="transmembrane region" description="Helical" evidence="7">
    <location>
        <begin position="29"/>
        <end position="52"/>
    </location>
</feature>
<evidence type="ECO:0000256" key="3">
    <source>
        <dbReference type="ARBA" id="ARBA00022729"/>
    </source>
</evidence>
<dbReference type="GO" id="GO:0012505">
    <property type="term" value="C:endomembrane system"/>
    <property type="evidence" value="ECO:0007669"/>
    <property type="project" value="UniProtKB-SubCell"/>
</dbReference>
<evidence type="ECO:0000256" key="4">
    <source>
        <dbReference type="ARBA" id="ARBA00022989"/>
    </source>
</evidence>
<name>A0A1E5VIS2_9POAL</name>
<dbReference type="AlphaFoldDB" id="A0A1E5VIS2"/>
<organism evidence="8 9">
    <name type="scientific">Dichanthelium oligosanthes</name>
    <dbReference type="NCBI Taxonomy" id="888268"/>
    <lineage>
        <taxon>Eukaryota</taxon>
        <taxon>Viridiplantae</taxon>
        <taxon>Streptophyta</taxon>
        <taxon>Embryophyta</taxon>
        <taxon>Tracheophyta</taxon>
        <taxon>Spermatophyta</taxon>
        <taxon>Magnoliopsida</taxon>
        <taxon>Liliopsida</taxon>
        <taxon>Poales</taxon>
        <taxon>Poaceae</taxon>
        <taxon>PACMAD clade</taxon>
        <taxon>Panicoideae</taxon>
        <taxon>Panicodae</taxon>
        <taxon>Paniceae</taxon>
        <taxon>Dichantheliinae</taxon>
        <taxon>Dichanthelium</taxon>
    </lineage>
</organism>
<sequence>MKKRVVLAFVGYDGVRCVYRRTPALGCGVFAAVFALAGMVLATVASGCFGRYGVNAPAFGRRRATAVKLSSVAWVLLVVATVLFIYGAILNRGGTRGLTTSRQGRRYNRTYYYGCAVLKNGIFSVASIFSAAATACAITAYVFLQQTADEPAVPGQFSAPGVAMGQPQWSQPYPPPAYPPPMGYPAPPPYGGYGAKQTAGTV</sequence>
<reference evidence="8 9" key="1">
    <citation type="submission" date="2016-09" db="EMBL/GenBank/DDBJ databases">
        <title>The draft genome of Dichanthelium oligosanthes: A C3 panicoid grass species.</title>
        <authorList>
            <person name="Studer A.J."/>
            <person name="Schnable J.C."/>
            <person name="Brutnell T.P."/>
        </authorList>
    </citation>
    <scope>NUCLEOTIDE SEQUENCE [LARGE SCALE GENOMIC DNA]</scope>
    <source>
        <strain evidence="9">cv. Kellogg 1175</strain>
        <tissue evidence="8">Leaf</tissue>
    </source>
</reference>
<dbReference type="EMBL" id="LWDX02038403">
    <property type="protein sequence ID" value="OEL25043.1"/>
    <property type="molecule type" value="Genomic_DNA"/>
</dbReference>
<keyword evidence="3" id="KW-0732">Signal</keyword>
<dbReference type="Pfam" id="PF06749">
    <property type="entry name" value="DUF1218"/>
    <property type="match status" value="1"/>
</dbReference>
<evidence type="ECO:0000256" key="1">
    <source>
        <dbReference type="ARBA" id="ARBA00004127"/>
    </source>
</evidence>
<dbReference type="InterPro" id="IPR052222">
    <property type="entry name" value="DESIGUAL"/>
</dbReference>
<accession>A0A1E5VIS2</accession>
<evidence type="ECO:0000256" key="6">
    <source>
        <dbReference type="ARBA" id="ARBA00029467"/>
    </source>
</evidence>
<evidence type="ECO:0000256" key="5">
    <source>
        <dbReference type="ARBA" id="ARBA00023136"/>
    </source>
</evidence>
<proteinExistence type="inferred from homology"/>
<dbReference type="PANTHER" id="PTHR31769">
    <property type="entry name" value="OS07G0462200 PROTEIN-RELATED"/>
    <property type="match status" value="1"/>
</dbReference>
<gene>
    <name evidence="8" type="ORF">BAE44_0013938</name>
</gene>
<evidence type="ECO:0000313" key="9">
    <source>
        <dbReference type="Proteomes" id="UP000095767"/>
    </source>
</evidence>
<keyword evidence="9" id="KW-1185">Reference proteome</keyword>
<feature type="transmembrane region" description="Helical" evidence="7">
    <location>
        <begin position="111"/>
        <end position="144"/>
    </location>
</feature>
<evidence type="ECO:0000313" key="8">
    <source>
        <dbReference type="EMBL" id="OEL25043.1"/>
    </source>
</evidence>
<keyword evidence="2 7" id="KW-0812">Transmembrane</keyword>
<keyword evidence="4 7" id="KW-1133">Transmembrane helix</keyword>
<comment type="subcellular location">
    <subcellularLocation>
        <location evidence="1">Endomembrane system</location>
        <topology evidence="1">Multi-pass membrane protein</topology>
    </subcellularLocation>
</comment>